<evidence type="ECO:0000313" key="2">
    <source>
        <dbReference type="EMBL" id="MBY8337518.1"/>
    </source>
</evidence>
<keyword evidence="1" id="KW-0812">Transmembrane</keyword>
<reference evidence="2 3" key="1">
    <citation type="submission" date="2021-07" db="EMBL/GenBank/DDBJ databases">
        <title>Alteriqipengyuania abyssalis NZ-12B nov, sp.nov isolated from deep sea sponge in pacific ocean.</title>
        <authorList>
            <person name="Tareen S."/>
            <person name="Wink J."/>
        </authorList>
    </citation>
    <scope>NUCLEOTIDE SEQUENCE [LARGE SCALE GENOMIC DNA]</scope>
    <source>
        <strain evidence="2 3">NZ-12B</strain>
    </source>
</reference>
<keyword evidence="1" id="KW-0472">Membrane</keyword>
<dbReference type="EMBL" id="JAHWXP010000003">
    <property type="protein sequence ID" value="MBY8337518.1"/>
    <property type="molecule type" value="Genomic_DNA"/>
</dbReference>
<organism evidence="2 3">
    <name type="scientific">Alteriqipengyuania abyssalis</name>
    <dbReference type="NCBI Taxonomy" id="2860200"/>
    <lineage>
        <taxon>Bacteria</taxon>
        <taxon>Pseudomonadati</taxon>
        <taxon>Pseudomonadota</taxon>
        <taxon>Alphaproteobacteria</taxon>
        <taxon>Sphingomonadales</taxon>
        <taxon>Erythrobacteraceae</taxon>
        <taxon>Alteriqipengyuania</taxon>
    </lineage>
</organism>
<comment type="caution">
    <text evidence="2">The sequence shown here is derived from an EMBL/GenBank/DDBJ whole genome shotgun (WGS) entry which is preliminary data.</text>
</comment>
<sequence length="114" mass="12618">MGALIASVVFALVCCLATFVLARRADRRLARFDRIPWQFSLAGEPTYFGPRGVFLYFTPWLGVLLLGLTGLSLAFLPANGNPAVAFLAIGAFCPALQLLLIWLVERWARTQHRP</sequence>
<name>A0ABS7PEK9_9SPHN</name>
<feature type="transmembrane region" description="Helical" evidence="1">
    <location>
        <begin position="83"/>
        <end position="104"/>
    </location>
</feature>
<proteinExistence type="predicted"/>
<feature type="transmembrane region" description="Helical" evidence="1">
    <location>
        <begin position="53"/>
        <end position="76"/>
    </location>
</feature>
<protein>
    <submittedName>
        <fullName evidence="2">Uncharacterized protein</fullName>
    </submittedName>
</protein>
<keyword evidence="1" id="KW-1133">Transmembrane helix</keyword>
<dbReference type="RefSeq" id="WP_222825069.1">
    <property type="nucleotide sequence ID" value="NZ_JAHWXP010000003.1"/>
</dbReference>
<evidence type="ECO:0000256" key="1">
    <source>
        <dbReference type="SAM" id="Phobius"/>
    </source>
</evidence>
<keyword evidence="3" id="KW-1185">Reference proteome</keyword>
<accession>A0ABS7PEK9</accession>
<dbReference type="Proteomes" id="UP000759298">
    <property type="component" value="Unassembled WGS sequence"/>
</dbReference>
<gene>
    <name evidence="2" type="ORF">KYN89_10685</name>
</gene>
<evidence type="ECO:0000313" key="3">
    <source>
        <dbReference type="Proteomes" id="UP000759298"/>
    </source>
</evidence>